<sequence length="403" mass="44274">MLKHWLYISVLGAGLAASAPVWAQPGGSNALPDGPGKDLVEIACTTCHGLNLISRSAGYASAADWHRVFSTMVELPAAQAETIATYLAAHFPEDTSRRPTLVAGDFDIEITEWQVPTLGQRSRDPAEAPDGSIWWTGMWASLAGRLDPETGAMEEFHLPPTARPHTIVPDEDGNIWYTGNSNGTIGMLDPETGMVTEYATEARDPHSAVFHPNGNLYFTSQGAAMLGRLNPDSGELREINTEPRPYGIKVDQGGDVWIAYNGTNKLGRMDPDSMEVRYYEVPDERTRIRRLDLDSAGNVWFVNSTMGKIGRLEPETGDITQWDSPSGPDSHPYSMAVIDDVIWYNESGMRPDALVRFDPSSERFQSWAVPSGVGIIRHVWVTEDNNLLIHQSSSNKIGLVQIP</sequence>
<dbReference type="PANTHER" id="PTHR40274">
    <property type="entry name" value="VIRGINIAMYCIN B LYASE"/>
    <property type="match status" value="1"/>
</dbReference>
<evidence type="ECO:0000313" key="1">
    <source>
        <dbReference type="EMBL" id="KKO08929.1"/>
    </source>
</evidence>
<dbReference type="SUPFAM" id="SSF101898">
    <property type="entry name" value="NHL repeat"/>
    <property type="match status" value="1"/>
</dbReference>
<dbReference type="InterPro" id="IPR051344">
    <property type="entry name" value="Vgb"/>
</dbReference>
<organism evidence="1">
    <name type="scientific">marine sediment metagenome</name>
    <dbReference type="NCBI Taxonomy" id="412755"/>
    <lineage>
        <taxon>unclassified sequences</taxon>
        <taxon>metagenomes</taxon>
        <taxon>ecological metagenomes</taxon>
    </lineage>
</organism>
<dbReference type="PANTHER" id="PTHR40274:SF3">
    <property type="entry name" value="VIRGINIAMYCIN B LYASE"/>
    <property type="match status" value="1"/>
</dbReference>
<dbReference type="GO" id="GO:0020037">
    <property type="term" value="F:heme binding"/>
    <property type="evidence" value="ECO:0007669"/>
    <property type="project" value="InterPro"/>
</dbReference>
<gene>
    <name evidence="1" type="ORF">LCGC14_0040480</name>
</gene>
<dbReference type="GO" id="GO:0009055">
    <property type="term" value="F:electron transfer activity"/>
    <property type="evidence" value="ECO:0007669"/>
    <property type="project" value="InterPro"/>
</dbReference>
<dbReference type="Pfam" id="PF24684">
    <property type="entry name" value="Vgb_lyase"/>
    <property type="match status" value="2"/>
</dbReference>
<evidence type="ECO:0008006" key="2">
    <source>
        <dbReference type="Google" id="ProtNLM"/>
    </source>
</evidence>
<dbReference type="InterPro" id="IPR036909">
    <property type="entry name" value="Cyt_c-like_dom_sf"/>
</dbReference>
<protein>
    <recommendedName>
        <fullName evidence="2">Cytochrome c domain-containing protein</fullName>
    </recommendedName>
</protein>
<reference evidence="1" key="1">
    <citation type="journal article" date="2015" name="Nature">
        <title>Complex archaea that bridge the gap between prokaryotes and eukaryotes.</title>
        <authorList>
            <person name="Spang A."/>
            <person name="Saw J.H."/>
            <person name="Jorgensen S.L."/>
            <person name="Zaremba-Niedzwiedzka K."/>
            <person name="Martijn J."/>
            <person name="Lind A.E."/>
            <person name="van Eijk R."/>
            <person name="Schleper C."/>
            <person name="Guy L."/>
            <person name="Ettema T.J."/>
        </authorList>
    </citation>
    <scope>NUCLEOTIDE SEQUENCE</scope>
</reference>
<comment type="caution">
    <text evidence="1">The sequence shown here is derived from an EMBL/GenBank/DDBJ whole genome shotgun (WGS) entry which is preliminary data.</text>
</comment>
<name>A0A0F9YVM7_9ZZZZ</name>
<dbReference type="InterPro" id="IPR015943">
    <property type="entry name" value="WD40/YVTN_repeat-like_dom_sf"/>
</dbReference>
<dbReference type="EMBL" id="LAZR01000008">
    <property type="protein sequence ID" value="KKO08929.1"/>
    <property type="molecule type" value="Genomic_DNA"/>
</dbReference>
<accession>A0A0F9YVM7</accession>
<dbReference type="Gene3D" id="1.10.760.10">
    <property type="entry name" value="Cytochrome c-like domain"/>
    <property type="match status" value="1"/>
</dbReference>
<dbReference type="Gene3D" id="2.130.10.10">
    <property type="entry name" value="YVTN repeat-like/Quinoprotein amine dehydrogenase"/>
    <property type="match status" value="2"/>
</dbReference>
<dbReference type="SUPFAM" id="SSF46626">
    <property type="entry name" value="Cytochrome c"/>
    <property type="match status" value="1"/>
</dbReference>
<proteinExistence type="predicted"/>
<dbReference type="AlphaFoldDB" id="A0A0F9YVM7"/>